<gene>
    <name evidence="2" type="ORF">EK21DRAFT_12634</name>
</gene>
<dbReference type="OrthoDB" id="294702at2759"/>
<comment type="caution">
    <text evidence="2">The sequence shown here is derived from an EMBL/GenBank/DDBJ whole genome shotgun (WGS) entry which is preliminary data.</text>
</comment>
<organism evidence="2 3">
    <name type="scientific">Setomelanomma holmii</name>
    <dbReference type="NCBI Taxonomy" id="210430"/>
    <lineage>
        <taxon>Eukaryota</taxon>
        <taxon>Fungi</taxon>
        <taxon>Dikarya</taxon>
        <taxon>Ascomycota</taxon>
        <taxon>Pezizomycotina</taxon>
        <taxon>Dothideomycetes</taxon>
        <taxon>Pleosporomycetidae</taxon>
        <taxon>Pleosporales</taxon>
        <taxon>Pleosporineae</taxon>
        <taxon>Phaeosphaeriaceae</taxon>
        <taxon>Setomelanomma</taxon>
    </lineage>
</organism>
<evidence type="ECO:0000259" key="1">
    <source>
        <dbReference type="Pfam" id="PF00561"/>
    </source>
</evidence>
<accession>A0A9P4HFU5</accession>
<evidence type="ECO:0000313" key="3">
    <source>
        <dbReference type="Proteomes" id="UP000799777"/>
    </source>
</evidence>
<dbReference type="Proteomes" id="UP000799777">
    <property type="component" value="Unassembled WGS sequence"/>
</dbReference>
<dbReference type="SUPFAM" id="SSF53474">
    <property type="entry name" value="alpha/beta-Hydrolases"/>
    <property type="match status" value="1"/>
</dbReference>
<dbReference type="InterPro" id="IPR029058">
    <property type="entry name" value="AB_hydrolase_fold"/>
</dbReference>
<evidence type="ECO:0000313" key="2">
    <source>
        <dbReference type="EMBL" id="KAF2032241.1"/>
    </source>
</evidence>
<name>A0A9P4HFU5_9PLEO</name>
<dbReference type="PANTHER" id="PTHR43433:SF10">
    <property type="entry name" value="AB HYDROLASE-1 DOMAIN-CONTAINING PROTEIN"/>
    <property type="match status" value="1"/>
</dbReference>
<dbReference type="AlphaFoldDB" id="A0A9P4HFU5"/>
<feature type="non-terminal residue" evidence="2">
    <location>
        <position position="290"/>
    </location>
</feature>
<dbReference type="InterPro" id="IPR000073">
    <property type="entry name" value="AB_hydrolase_1"/>
</dbReference>
<feature type="non-terminal residue" evidence="2">
    <location>
        <position position="1"/>
    </location>
</feature>
<dbReference type="PANTHER" id="PTHR43433">
    <property type="entry name" value="HYDROLASE, ALPHA/BETA FOLD FAMILY PROTEIN"/>
    <property type="match status" value="1"/>
</dbReference>
<feature type="domain" description="AB hydrolase-1" evidence="1">
    <location>
        <begin position="24"/>
        <end position="283"/>
    </location>
</feature>
<proteinExistence type="predicted"/>
<dbReference type="InterPro" id="IPR050471">
    <property type="entry name" value="AB_hydrolase"/>
</dbReference>
<dbReference type="Gene3D" id="3.40.50.1820">
    <property type="entry name" value="alpha/beta hydrolase"/>
    <property type="match status" value="1"/>
</dbReference>
<protein>
    <submittedName>
        <fullName evidence="2">Alpha/beta-hydrolase</fullName>
    </submittedName>
</protein>
<keyword evidence="3" id="KW-1185">Reference proteome</keyword>
<dbReference type="Pfam" id="PF00561">
    <property type="entry name" value="Abhydrolase_1"/>
    <property type="match status" value="1"/>
</dbReference>
<sequence>QSLTLPSTRTLGYAIYGSSAPTSPVIFLFHGMPGSRLVGRSFSTAAHTVGARLITIDRPGCGLSTFAERKLVEWPDDVLALADHMGIEKFSILGASAGGPFALACAWYIPATRLQETTVVCGIGPLDALYDTVPMLGWRLGGMRDWIVRMVARWIVLPGLIRPYLRNDTPSGMKDLLISQCSTPEEKDMALKTPPDDDGHIDNAVAQMREAFKQGNSGAYLDGKILTSDWGFKLENVDASRVRLVHGSEDKIAPVEVAKWIDAKLGGGRLEVVERGTHFTIWKDEMEGIL</sequence>
<dbReference type="EMBL" id="ML978174">
    <property type="protein sequence ID" value="KAF2032241.1"/>
    <property type="molecule type" value="Genomic_DNA"/>
</dbReference>
<reference evidence="2" key="1">
    <citation type="journal article" date="2020" name="Stud. Mycol.">
        <title>101 Dothideomycetes genomes: a test case for predicting lifestyles and emergence of pathogens.</title>
        <authorList>
            <person name="Haridas S."/>
            <person name="Albert R."/>
            <person name="Binder M."/>
            <person name="Bloem J."/>
            <person name="Labutti K."/>
            <person name="Salamov A."/>
            <person name="Andreopoulos B."/>
            <person name="Baker S."/>
            <person name="Barry K."/>
            <person name="Bills G."/>
            <person name="Bluhm B."/>
            <person name="Cannon C."/>
            <person name="Castanera R."/>
            <person name="Culley D."/>
            <person name="Daum C."/>
            <person name="Ezra D."/>
            <person name="Gonzalez J."/>
            <person name="Henrissat B."/>
            <person name="Kuo A."/>
            <person name="Liang C."/>
            <person name="Lipzen A."/>
            <person name="Lutzoni F."/>
            <person name="Magnuson J."/>
            <person name="Mondo S."/>
            <person name="Nolan M."/>
            <person name="Ohm R."/>
            <person name="Pangilinan J."/>
            <person name="Park H.-J."/>
            <person name="Ramirez L."/>
            <person name="Alfaro M."/>
            <person name="Sun H."/>
            <person name="Tritt A."/>
            <person name="Yoshinaga Y."/>
            <person name="Zwiers L.-H."/>
            <person name="Turgeon B."/>
            <person name="Goodwin S."/>
            <person name="Spatafora J."/>
            <person name="Crous P."/>
            <person name="Grigoriev I."/>
        </authorList>
    </citation>
    <scope>NUCLEOTIDE SEQUENCE</scope>
    <source>
        <strain evidence="2">CBS 110217</strain>
    </source>
</reference>